<reference evidence="1 2" key="1">
    <citation type="submission" date="2024-02" db="EMBL/GenBank/DDBJ databases">
        <authorList>
            <person name="Chen Y."/>
            <person name="Shah S."/>
            <person name="Dougan E. K."/>
            <person name="Thang M."/>
            <person name="Chan C."/>
        </authorList>
    </citation>
    <scope>NUCLEOTIDE SEQUENCE [LARGE SCALE GENOMIC DNA]</scope>
</reference>
<evidence type="ECO:0000313" key="1">
    <source>
        <dbReference type="EMBL" id="CAK9016832.1"/>
    </source>
</evidence>
<feature type="non-terminal residue" evidence="1">
    <location>
        <position position="1"/>
    </location>
</feature>
<dbReference type="Proteomes" id="UP001642484">
    <property type="component" value="Unassembled WGS sequence"/>
</dbReference>
<proteinExistence type="predicted"/>
<accession>A0ABP0JR01</accession>
<protein>
    <submittedName>
        <fullName evidence="1">Uncharacterized protein</fullName>
    </submittedName>
</protein>
<feature type="non-terminal residue" evidence="1">
    <location>
        <position position="64"/>
    </location>
</feature>
<name>A0ABP0JR01_9DINO</name>
<organism evidence="1 2">
    <name type="scientific">Durusdinium trenchii</name>
    <dbReference type="NCBI Taxonomy" id="1381693"/>
    <lineage>
        <taxon>Eukaryota</taxon>
        <taxon>Sar</taxon>
        <taxon>Alveolata</taxon>
        <taxon>Dinophyceae</taxon>
        <taxon>Suessiales</taxon>
        <taxon>Symbiodiniaceae</taxon>
        <taxon>Durusdinium</taxon>
    </lineage>
</organism>
<dbReference type="EMBL" id="CAXAMN010006201">
    <property type="protein sequence ID" value="CAK9016832.1"/>
    <property type="molecule type" value="Genomic_DNA"/>
</dbReference>
<gene>
    <name evidence="1" type="ORF">CCMP2556_LOCUS12645</name>
</gene>
<sequence>DGEEVRSQRDGWQTLAMNPALHVEEMFTAADALMSLIPLVRRAGLEELHDWLETALLVMSAARR</sequence>
<evidence type="ECO:0000313" key="2">
    <source>
        <dbReference type="Proteomes" id="UP001642484"/>
    </source>
</evidence>
<keyword evidence="2" id="KW-1185">Reference proteome</keyword>
<comment type="caution">
    <text evidence="1">The sequence shown here is derived from an EMBL/GenBank/DDBJ whole genome shotgun (WGS) entry which is preliminary data.</text>
</comment>